<dbReference type="InParanoid" id="A0A507BA44"/>
<dbReference type="GO" id="GO:0006696">
    <property type="term" value="P:ergosterol biosynthetic process"/>
    <property type="evidence" value="ECO:0007669"/>
    <property type="project" value="UniProtKB-ARBA"/>
</dbReference>
<dbReference type="Proteomes" id="UP000319257">
    <property type="component" value="Unassembled WGS sequence"/>
</dbReference>
<dbReference type="GO" id="GO:0005789">
    <property type="term" value="C:endoplasmic reticulum membrane"/>
    <property type="evidence" value="ECO:0007669"/>
    <property type="project" value="UniProtKB-SubCell"/>
</dbReference>
<keyword evidence="6" id="KW-0560">Oxidoreductase</keyword>
<evidence type="ECO:0000256" key="13">
    <source>
        <dbReference type="ARBA" id="ARBA00081267"/>
    </source>
</evidence>
<dbReference type="PANTHER" id="PTHR43245:SF51">
    <property type="entry name" value="SHORT CHAIN DEHYDROGENASE_REDUCTASE FAMILY 42E, MEMBER 2"/>
    <property type="match status" value="1"/>
</dbReference>
<evidence type="ECO:0000313" key="18">
    <source>
        <dbReference type="EMBL" id="TPX14249.1"/>
    </source>
</evidence>
<evidence type="ECO:0000256" key="16">
    <source>
        <dbReference type="ARBA" id="ARBA00082106"/>
    </source>
</evidence>
<dbReference type="STRING" id="1093900.A0A507BA44"/>
<evidence type="ECO:0000256" key="1">
    <source>
        <dbReference type="ARBA" id="ARBA00004406"/>
    </source>
</evidence>
<keyword evidence="19" id="KW-1185">Reference proteome</keyword>
<evidence type="ECO:0000256" key="6">
    <source>
        <dbReference type="ARBA" id="ARBA00023002"/>
    </source>
</evidence>
<comment type="caution">
    <text evidence="18">The sequence shown here is derived from an EMBL/GenBank/DDBJ whole genome shotgun (WGS) entry which is preliminary data.</text>
</comment>
<dbReference type="OrthoDB" id="10058185at2759"/>
<keyword evidence="5" id="KW-0752">Steroid biosynthesis</keyword>
<dbReference type="Pfam" id="PF01073">
    <property type="entry name" value="3Beta_HSD"/>
    <property type="match status" value="1"/>
</dbReference>
<dbReference type="GO" id="GO:0000252">
    <property type="term" value="F:3-beta-hydroxysteroid dehydrogenase [NAD(P)+]/C4-decarboxylase activity"/>
    <property type="evidence" value="ECO:0007669"/>
    <property type="project" value="UniProtKB-ARBA"/>
</dbReference>
<dbReference type="EMBL" id="SKBQ01000002">
    <property type="protein sequence ID" value="TPX14249.1"/>
    <property type="molecule type" value="Genomic_DNA"/>
</dbReference>
<proteinExistence type="inferred from homology"/>
<evidence type="ECO:0000313" key="19">
    <source>
        <dbReference type="Proteomes" id="UP000319257"/>
    </source>
</evidence>
<keyword evidence="4" id="KW-0256">Endoplasmic reticulum</keyword>
<dbReference type="FunFam" id="3.40.50.720:FF:000346">
    <property type="entry name" value="C-3 sterol dehydrogenase/C-4 decarboxylase"/>
    <property type="match status" value="1"/>
</dbReference>
<keyword evidence="3" id="KW-0444">Lipid biosynthesis</keyword>
<organism evidence="18 19">
    <name type="scientific">Thyridium curvatum</name>
    <dbReference type="NCBI Taxonomy" id="1093900"/>
    <lineage>
        <taxon>Eukaryota</taxon>
        <taxon>Fungi</taxon>
        <taxon>Dikarya</taxon>
        <taxon>Ascomycota</taxon>
        <taxon>Pezizomycotina</taxon>
        <taxon>Sordariomycetes</taxon>
        <taxon>Sordariomycetidae</taxon>
        <taxon>Thyridiales</taxon>
        <taxon>Thyridiaceae</taxon>
        <taxon>Thyridium</taxon>
    </lineage>
</organism>
<dbReference type="RefSeq" id="XP_030995960.1">
    <property type="nucleotide sequence ID" value="XM_031141068.1"/>
</dbReference>
<dbReference type="InterPro" id="IPR036291">
    <property type="entry name" value="NAD(P)-bd_dom_sf"/>
</dbReference>
<evidence type="ECO:0000256" key="7">
    <source>
        <dbReference type="ARBA" id="ARBA00023027"/>
    </source>
</evidence>
<dbReference type="FunCoup" id="A0A507BA44">
    <property type="interactions" value="393"/>
</dbReference>
<evidence type="ECO:0000256" key="3">
    <source>
        <dbReference type="ARBA" id="ARBA00022516"/>
    </source>
</evidence>
<evidence type="ECO:0000259" key="17">
    <source>
        <dbReference type="Pfam" id="PF01073"/>
    </source>
</evidence>
<name>A0A507BA44_9PEZI</name>
<comment type="similarity">
    <text evidence="2">Belongs to the 3-beta-HSD family.</text>
</comment>
<dbReference type="PANTHER" id="PTHR43245">
    <property type="entry name" value="BIFUNCTIONAL POLYMYXIN RESISTANCE PROTEIN ARNA"/>
    <property type="match status" value="1"/>
</dbReference>
<sequence>MAGAKKTTAPSATAAGKKKNLGHVLVIGGCGFLGHHVVNVLLRDYACAAVSVVDLVCTRYRRPDSDGVRYYDADITDLVSLVSVFDEARPDVVIHTASPLAQGETKTAHALFKKVNVDGTAAVIEACCKTGVKVLVYTSSASVVSDNYNDLINADERWPVIRGKEQTQYYSETKAEAEEMVLKANEPGKLLTCAIRPSGIFGEGDRQAIVGILKVYLERKHRWQVGANDNLCDYTYVENVVHGHLLAVHALLATWALPEPLSADERVDGEVFIITNDSPIYFWDFNRAIWRAAGWDGADMGSVWHLGRDVGLLLGSLAEWGAWLARKNPTFTYQRCVFACMTRYFDITKAKKRLGYVPQVSLEEGVRRGVAWAMEQHRQEAAKA</sequence>
<evidence type="ECO:0000256" key="8">
    <source>
        <dbReference type="ARBA" id="ARBA00023098"/>
    </source>
</evidence>
<keyword evidence="9" id="KW-0472">Membrane</keyword>
<gene>
    <name evidence="18" type="ORF">E0L32_000643</name>
</gene>
<keyword evidence="8" id="KW-0443">Lipid metabolism</keyword>
<evidence type="ECO:0000256" key="5">
    <source>
        <dbReference type="ARBA" id="ARBA00022955"/>
    </source>
</evidence>
<dbReference type="Gene3D" id="3.40.50.720">
    <property type="entry name" value="NAD(P)-binding Rossmann-like Domain"/>
    <property type="match status" value="1"/>
</dbReference>
<dbReference type="PROSITE" id="PS51257">
    <property type="entry name" value="PROKAR_LIPOPROTEIN"/>
    <property type="match status" value="1"/>
</dbReference>
<keyword evidence="7" id="KW-0520">NAD</keyword>
<dbReference type="InterPro" id="IPR002225">
    <property type="entry name" value="3Beta_OHSteriod_DH/Estase"/>
</dbReference>
<evidence type="ECO:0000256" key="2">
    <source>
        <dbReference type="ARBA" id="ARBA00009219"/>
    </source>
</evidence>
<dbReference type="GeneID" id="41968090"/>
<evidence type="ECO:0000256" key="11">
    <source>
        <dbReference type="ARBA" id="ARBA00067470"/>
    </source>
</evidence>
<evidence type="ECO:0000256" key="14">
    <source>
        <dbReference type="ARBA" id="ARBA00081397"/>
    </source>
</evidence>
<accession>A0A507BA44</accession>
<evidence type="ECO:0000256" key="9">
    <source>
        <dbReference type="ARBA" id="ARBA00023136"/>
    </source>
</evidence>
<evidence type="ECO:0000256" key="15">
    <source>
        <dbReference type="ARBA" id="ARBA00081452"/>
    </source>
</evidence>
<evidence type="ECO:0000256" key="10">
    <source>
        <dbReference type="ARBA" id="ARBA00046995"/>
    </source>
</evidence>
<comment type="subunit">
    <text evidence="10">Heterotetramer of ERG25, ERG26, ERG27 and ERG28. ERG28 acts as a scaffold to tether ERG27 and other 4,4-demethylation-related enzymes, forming a demethylation enzyme complex, in the endoplasmic reticulum.</text>
</comment>
<protein>
    <recommendedName>
        <fullName evidence="12">Sterol-4-alpha-carboxylate 3-dehydrogenase ERG26, decarboxylating</fullName>
    </recommendedName>
    <alternativeName>
        <fullName evidence="15 16">C-3 Sterol dehydrogenase ERG26</fullName>
    </alternativeName>
    <alternativeName>
        <fullName evidence="13 14">C-4 decarboxylase ERG26</fullName>
    </alternativeName>
    <alternativeName>
        <fullName evidence="11">Sterol-4-alpha-carboxylate 3-dehydrogenase erg26, decarboxylating</fullName>
    </alternativeName>
</protein>
<evidence type="ECO:0000256" key="4">
    <source>
        <dbReference type="ARBA" id="ARBA00022824"/>
    </source>
</evidence>
<dbReference type="SUPFAM" id="SSF51735">
    <property type="entry name" value="NAD(P)-binding Rossmann-fold domains"/>
    <property type="match status" value="1"/>
</dbReference>
<evidence type="ECO:0000256" key="12">
    <source>
        <dbReference type="ARBA" id="ARBA00067985"/>
    </source>
</evidence>
<dbReference type="InterPro" id="IPR050177">
    <property type="entry name" value="Lipid_A_modif_metabolic_enz"/>
</dbReference>
<feature type="domain" description="3-beta hydroxysteroid dehydrogenase/isomerase" evidence="17">
    <location>
        <begin position="25"/>
        <end position="296"/>
    </location>
</feature>
<reference evidence="18 19" key="1">
    <citation type="submission" date="2019-06" db="EMBL/GenBank/DDBJ databases">
        <title>Draft genome sequence of the filamentous fungus Phialemoniopsis curvata isolated from diesel fuel.</title>
        <authorList>
            <person name="Varaljay V.A."/>
            <person name="Lyon W.J."/>
            <person name="Crouch A.L."/>
            <person name="Drake C.E."/>
            <person name="Hollomon J.M."/>
            <person name="Nadeau L.J."/>
            <person name="Nunn H.S."/>
            <person name="Stevenson B.S."/>
            <person name="Bojanowski C.L."/>
            <person name="Crookes-Goodson W.J."/>
        </authorList>
    </citation>
    <scope>NUCLEOTIDE SEQUENCE [LARGE SCALE GENOMIC DNA]</scope>
    <source>
        <strain evidence="18 19">D216</strain>
    </source>
</reference>
<comment type="subcellular location">
    <subcellularLocation>
        <location evidence="1">Endoplasmic reticulum membrane</location>
        <topology evidence="1">Peripheral membrane protein</topology>
    </subcellularLocation>
</comment>
<dbReference type="AlphaFoldDB" id="A0A507BA44"/>